<evidence type="ECO:0000259" key="4">
    <source>
        <dbReference type="PROSITE" id="PS50110"/>
    </source>
</evidence>
<evidence type="ECO:0000256" key="1">
    <source>
        <dbReference type="ARBA" id="ARBA00022553"/>
    </source>
</evidence>
<dbReference type="STRING" id="395493.BegalDRAFT_2123"/>
<keyword evidence="1 3" id="KW-0597">Phosphoprotein</keyword>
<name>I3CH95_9GAMM</name>
<keyword evidence="6" id="KW-1185">Reference proteome</keyword>
<evidence type="ECO:0000313" key="5">
    <source>
        <dbReference type="EMBL" id="EIJ42988.1"/>
    </source>
</evidence>
<dbReference type="OrthoDB" id="9792854at2"/>
<dbReference type="eggNOG" id="COG0784">
    <property type="taxonomic scope" value="Bacteria"/>
</dbReference>
<evidence type="ECO:0000256" key="2">
    <source>
        <dbReference type="ARBA" id="ARBA00023012"/>
    </source>
</evidence>
<dbReference type="Proteomes" id="UP000005744">
    <property type="component" value="Unassembled WGS sequence"/>
</dbReference>
<dbReference type="Gene3D" id="3.40.50.2300">
    <property type="match status" value="1"/>
</dbReference>
<dbReference type="CDD" id="cd17546">
    <property type="entry name" value="REC_hyHK_CKI1_RcsC-like"/>
    <property type="match status" value="1"/>
</dbReference>
<dbReference type="GO" id="GO:0000160">
    <property type="term" value="P:phosphorelay signal transduction system"/>
    <property type="evidence" value="ECO:0007669"/>
    <property type="project" value="UniProtKB-KW"/>
</dbReference>
<dbReference type="Pfam" id="PF00072">
    <property type="entry name" value="Response_reg"/>
    <property type="match status" value="1"/>
</dbReference>
<accession>I3CH95</accession>
<gene>
    <name evidence="5" type="ORF">BegalDRAFT_2123</name>
</gene>
<dbReference type="SMART" id="SM00448">
    <property type="entry name" value="REC"/>
    <property type="match status" value="1"/>
</dbReference>
<proteinExistence type="predicted"/>
<dbReference type="PANTHER" id="PTHR45339:SF1">
    <property type="entry name" value="HYBRID SIGNAL TRANSDUCTION HISTIDINE KINASE J"/>
    <property type="match status" value="1"/>
</dbReference>
<dbReference type="AlphaFoldDB" id="I3CH95"/>
<evidence type="ECO:0000313" key="6">
    <source>
        <dbReference type="Proteomes" id="UP000005744"/>
    </source>
</evidence>
<reference evidence="5 6" key="1">
    <citation type="submission" date="2011-11" db="EMBL/GenBank/DDBJ databases">
        <title>Improved High-Quality Draft sequence of Beggiatoa alba B18lD.</title>
        <authorList>
            <consortium name="US DOE Joint Genome Institute"/>
            <person name="Lucas S."/>
            <person name="Han J."/>
            <person name="Lapidus A."/>
            <person name="Cheng J.-F."/>
            <person name="Goodwin L."/>
            <person name="Pitluck S."/>
            <person name="Peters L."/>
            <person name="Mikhailova N."/>
            <person name="Held B."/>
            <person name="Detter J.C."/>
            <person name="Han C."/>
            <person name="Tapia R."/>
            <person name="Land M."/>
            <person name="Hauser L."/>
            <person name="Kyrpides N."/>
            <person name="Ivanova N."/>
            <person name="Pagani I."/>
            <person name="Samuel K."/>
            <person name="Teske A."/>
            <person name="Mueller J."/>
            <person name="Woyke T."/>
        </authorList>
    </citation>
    <scope>NUCLEOTIDE SEQUENCE [LARGE SCALE GENOMIC DNA]</scope>
    <source>
        <strain evidence="5 6">B18LD</strain>
    </source>
</reference>
<dbReference type="EMBL" id="JH600070">
    <property type="protein sequence ID" value="EIJ42988.1"/>
    <property type="molecule type" value="Genomic_DNA"/>
</dbReference>
<keyword evidence="2" id="KW-0902">Two-component regulatory system</keyword>
<dbReference type="InterPro" id="IPR001789">
    <property type="entry name" value="Sig_transdc_resp-reg_receiver"/>
</dbReference>
<protein>
    <submittedName>
        <fullName evidence="5">CheY-like receiver domain-containing protein</fullName>
    </submittedName>
</protein>
<dbReference type="PROSITE" id="PS50110">
    <property type="entry name" value="RESPONSE_REGULATORY"/>
    <property type="match status" value="1"/>
</dbReference>
<dbReference type="PANTHER" id="PTHR45339">
    <property type="entry name" value="HYBRID SIGNAL TRANSDUCTION HISTIDINE KINASE J"/>
    <property type="match status" value="1"/>
</dbReference>
<dbReference type="SUPFAM" id="SSF52172">
    <property type="entry name" value="CheY-like"/>
    <property type="match status" value="1"/>
</dbReference>
<sequence length="137" mass="15358">MNDSTAKNATALRILLVEDNPTNQKVALLLLKKLGYDADVVNNGLEALETLRHHFYNVVLMDIQMPEMDGLTATRHIRMEFSPPHSPWIIAMTANAMKGDKEACLNAGMDDYIAKPVRKELLVQALELAIQRCPRSE</sequence>
<evidence type="ECO:0000256" key="3">
    <source>
        <dbReference type="PROSITE-ProRule" id="PRU00169"/>
    </source>
</evidence>
<dbReference type="InterPro" id="IPR011006">
    <property type="entry name" value="CheY-like_superfamily"/>
</dbReference>
<organism evidence="5 6">
    <name type="scientific">Beggiatoa alba B18LD</name>
    <dbReference type="NCBI Taxonomy" id="395493"/>
    <lineage>
        <taxon>Bacteria</taxon>
        <taxon>Pseudomonadati</taxon>
        <taxon>Pseudomonadota</taxon>
        <taxon>Gammaproteobacteria</taxon>
        <taxon>Thiotrichales</taxon>
        <taxon>Thiotrichaceae</taxon>
        <taxon>Beggiatoa</taxon>
    </lineage>
</organism>
<feature type="modified residue" description="4-aspartylphosphate" evidence="3">
    <location>
        <position position="62"/>
    </location>
</feature>
<dbReference type="HOGENOM" id="CLU_000445_69_12_6"/>
<dbReference type="RefSeq" id="WP_002689845.1">
    <property type="nucleotide sequence ID" value="NZ_JH600070.1"/>
</dbReference>
<feature type="domain" description="Response regulatory" evidence="4">
    <location>
        <begin position="13"/>
        <end position="130"/>
    </location>
</feature>